<dbReference type="Proteomes" id="UP000824504">
    <property type="component" value="Chromosome"/>
</dbReference>
<evidence type="ECO:0000313" key="3">
    <source>
        <dbReference type="Proteomes" id="UP000824504"/>
    </source>
</evidence>
<evidence type="ECO:0000313" key="2">
    <source>
        <dbReference type="EMBL" id="QXT62956.1"/>
    </source>
</evidence>
<feature type="domain" description="Spore protein YkvP/CgeB glycosyl transferase-like" evidence="1">
    <location>
        <begin position="179"/>
        <end position="327"/>
    </location>
</feature>
<organism evidence="2 3">
    <name type="scientific">Tessaracoccus palaemonis</name>
    <dbReference type="NCBI Taxonomy" id="2829499"/>
    <lineage>
        <taxon>Bacteria</taxon>
        <taxon>Bacillati</taxon>
        <taxon>Actinomycetota</taxon>
        <taxon>Actinomycetes</taxon>
        <taxon>Propionibacteriales</taxon>
        <taxon>Propionibacteriaceae</taxon>
        <taxon>Tessaracoccus</taxon>
    </lineage>
</organism>
<dbReference type="GO" id="GO:0016757">
    <property type="term" value="F:glycosyltransferase activity"/>
    <property type="evidence" value="ECO:0007669"/>
    <property type="project" value="UniProtKB-KW"/>
</dbReference>
<evidence type="ECO:0000259" key="1">
    <source>
        <dbReference type="Pfam" id="PF13524"/>
    </source>
</evidence>
<keyword evidence="2" id="KW-0808">Transferase</keyword>
<protein>
    <submittedName>
        <fullName evidence="2">Glycosyltransferase</fullName>
        <ecNumber evidence="2">2.4.-.-</ecNumber>
    </submittedName>
</protein>
<dbReference type="EC" id="2.4.-.-" evidence="2"/>
<proteinExistence type="predicted"/>
<dbReference type="RefSeq" id="WP_219082317.1">
    <property type="nucleotide sequence ID" value="NZ_CP079216.1"/>
</dbReference>
<reference evidence="2 3" key="1">
    <citation type="submission" date="2021-07" db="EMBL/GenBank/DDBJ databases">
        <title>complete genome sequencing of Tessaracoccus sp.J1M15.</title>
        <authorList>
            <person name="Bae J.-W."/>
            <person name="Kim D.-y."/>
        </authorList>
    </citation>
    <scope>NUCLEOTIDE SEQUENCE [LARGE SCALE GENOMIC DNA]</scope>
    <source>
        <strain evidence="2 3">J1M15</strain>
    </source>
</reference>
<gene>
    <name evidence="2" type="ORF">KDB89_00220</name>
</gene>
<accession>A0ABX8SHU6</accession>
<keyword evidence="2" id="KW-0328">Glycosyltransferase</keyword>
<name>A0ABX8SHU6_9ACTN</name>
<sequence>MKLLILSPSFHGYGESLGRGFAAAGCDVTTLRFDSLTSVREKVANKLLSELPERLTGTSQVVDDRASARMVEAVLSQRPDAVVVIKGDRLSARVNEAIEFVGARSVLWLYDEVRRTRHTEESLDRYPQLVSYSPLDAAAFTAAGRACLYVPNAFDPTMQPMPRQIDRVLFIGARYGRREQLMLSLARAGVPHLAVGRDWSHHPFDRLRTWQWHRPAVEAERDLHRIDGYALTAGAPAAINIHGDQDGFTMKTFEVPGVGGVQLVDRDEVAEFYEPGEEVLVFHDEDELIDLSRRLIADDRWGDRIRRAGQRRTLAEHTFGHRAREVLKLWA</sequence>
<dbReference type="EMBL" id="CP079216">
    <property type="protein sequence ID" value="QXT62956.1"/>
    <property type="molecule type" value="Genomic_DNA"/>
</dbReference>
<dbReference type="Pfam" id="PF13524">
    <property type="entry name" value="Glyco_trans_1_2"/>
    <property type="match status" value="1"/>
</dbReference>
<dbReference type="InterPro" id="IPR055259">
    <property type="entry name" value="YkvP/CgeB_Glyco_trans-like"/>
</dbReference>
<keyword evidence="3" id="KW-1185">Reference proteome</keyword>